<organism evidence="2 3">
    <name type="scientific">Aquatica leii</name>
    <dbReference type="NCBI Taxonomy" id="1421715"/>
    <lineage>
        <taxon>Eukaryota</taxon>
        <taxon>Metazoa</taxon>
        <taxon>Ecdysozoa</taxon>
        <taxon>Arthropoda</taxon>
        <taxon>Hexapoda</taxon>
        <taxon>Insecta</taxon>
        <taxon>Pterygota</taxon>
        <taxon>Neoptera</taxon>
        <taxon>Endopterygota</taxon>
        <taxon>Coleoptera</taxon>
        <taxon>Polyphaga</taxon>
        <taxon>Elateriformia</taxon>
        <taxon>Elateroidea</taxon>
        <taxon>Lampyridae</taxon>
        <taxon>Luciolinae</taxon>
        <taxon>Aquatica</taxon>
    </lineage>
</organism>
<dbReference type="PANTHER" id="PTHR11012">
    <property type="entry name" value="PROTEIN KINASE-LIKE DOMAIN-CONTAINING"/>
    <property type="match status" value="1"/>
</dbReference>
<protein>
    <recommendedName>
        <fullName evidence="1">CHK kinase-like domain-containing protein</fullName>
    </recommendedName>
</protein>
<dbReference type="InterPro" id="IPR004119">
    <property type="entry name" value="EcKL"/>
</dbReference>
<evidence type="ECO:0000313" key="2">
    <source>
        <dbReference type="EMBL" id="KAK4879971.1"/>
    </source>
</evidence>
<dbReference type="InterPro" id="IPR015897">
    <property type="entry name" value="CHK_kinase-like"/>
</dbReference>
<dbReference type="EMBL" id="JARPUR010000003">
    <property type="protein sequence ID" value="KAK4879971.1"/>
    <property type="molecule type" value="Genomic_DNA"/>
</dbReference>
<proteinExistence type="predicted"/>
<feature type="domain" description="CHK kinase-like" evidence="1">
    <location>
        <begin position="153"/>
        <end position="352"/>
    </location>
</feature>
<dbReference type="SUPFAM" id="SSF56112">
    <property type="entry name" value="Protein kinase-like (PK-like)"/>
    <property type="match status" value="1"/>
</dbReference>
<dbReference type="PANTHER" id="PTHR11012:SF48">
    <property type="entry name" value="CHK KINASE-LIKE DOMAIN-CONTAINING PROTEIN-RELATED"/>
    <property type="match status" value="1"/>
</dbReference>
<reference evidence="3" key="1">
    <citation type="submission" date="2023-01" db="EMBL/GenBank/DDBJ databases">
        <title>Key to firefly adult light organ development and bioluminescence: homeobox transcription factors regulate luciferase expression and transportation to peroxisome.</title>
        <authorList>
            <person name="Fu X."/>
        </authorList>
    </citation>
    <scope>NUCLEOTIDE SEQUENCE [LARGE SCALE GENOMIC DNA]</scope>
</reference>
<dbReference type="InterPro" id="IPR011009">
    <property type="entry name" value="Kinase-like_dom_sf"/>
</dbReference>
<dbReference type="Proteomes" id="UP001353858">
    <property type="component" value="Unassembled WGS sequence"/>
</dbReference>
<sequence>MNSDPRVVCKRKHLILLHWYNHYALPTFGFNMEDVSKQLTLEDCHTIVYNDTNEINAEVISYEVIPFSDKVEGLLGQHFQLHITFKIENNVKTNRYFLKLLNGSSKVIFEICMSVNAYEKEVFFYNVLLKEFRQFNLDTGFVPRCYFNKPYLIVLEDMSLKNYSPTGSIDLSVDYCKDALKTVAKLHSCSLLYEHAKSKELNKSFNLINKYPKILRDYFFVKEENFGKEWLRKSLEGIVELIKIIPENHIKNEDFNDRFIKFVDRMEGIETSFNNHTQTVLHGDLWYNNFLFRNDGGISDSVLLDFQIIKYGPPTIDVMNFLFCNTRKKFRDAHSDELFDFYYKCVKENLMKHQYCDIPSKTKYLVLSTDLKVLIKLLCLCDRTITLMVDHDAVFETDENLRTYLLDERTINLLKTFKNDEAFREVIEEDLFELRDLLFEE</sequence>
<name>A0AAN7PCX3_9COLE</name>
<evidence type="ECO:0000313" key="3">
    <source>
        <dbReference type="Proteomes" id="UP001353858"/>
    </source>
</evidence>
<dbReference type="Pfam" id="PF02958">
    <property type="entry name" value="EcKL"/>
    <property type="match status" value="1"/>
</dbReference>
<evidence type="ECO:0000259" key="1">
    <source>
        <dbReference type="SMART" id="SM00587"/>
    </source>
</evidence>
<accession>A0AAN7PCX3</accession>
<dbReference type="Gene3D" id="3.90.1200.10">
    <property type="match status" value="1"/>
</dbReference>
<comment type="caution">
    <text evidence="2">The sequence shown here is derived from an EMBL/GenBank/DDBJ whole genome shotgun (WGS) entry which is preliminary data.</text>
</comment>
<gene>
    <name evidence="2" type="ORF">RN001_008117</name>
</gene>
<dbReference type="AlphaFoldDB" id="A0AAN7PCX3"/>
<dbReference type="SMART" id="SM00587">
    <property type="entry name" value="CHK"/>
    <property type="match status" value="1"/>
</dbReference>
<keyword evidence="3" id="KW-1185">Reference proteome</keyword>